<reference evidence="2" key="2">
    <citation type="submission" date="2020-10" db="EMBL/GenBank/DDBJ databases">
        <authorList>
            <person name="Cooper E.A."/>
            <person name="Brenton Z.W."/>
            <person name="Flinn B.S."/>
            <person name="Jenkins J."/>
            <person name="Shu S."/>
            <person name="Flowers D."/>
            <person name="Luo F."/>
            <person name="Wang Y."/>
            <person name="Xia P."/>
            <person name="Barry K."/>
            <person name="Daum C."/>
            <person name="Lipzen A."/>
            <person name="Yoshinaga Y."/>
            <person name="Schmutz J."/>
            <person name="Saski C."/>
            <person name="Vermerris W."/>
            <person name="Kresovich S."/>
        </authorList>
    </citation>
    <scope>NUCLEOTIDE SEQUENCE</scope>
</reference>
<protein>
    <submittedName>
        <fullName evidence="2">Uncharacterized protein</fullName>
    </submittedName>
</protein>
<evidence type="ECO:0000313" key="2">
    <source>
        <dbReference type="EMBL" id="KAG0551785.1"/>
    </source>
</evidence>
<accession>A0A921V1Y6</accession>
<evidence type="ECO:0000256" key="1">
    <source>
        <dbReference type="SAM" id="MobiDB-lite"/>
    </source>
</evidence>
<organism evidence="2 3">
    <name type="scientific">Sorghum bicolor</name>
    <name type="common">Sorghum</name>
    <name type="synonym">Sorghum vulgare</name>
    <dbReference type="NCBI Taxonomy" id="4558"/>
    <lineage>
        <taxon>Eukaryota</taxon>
        <taxon>Viridiplantae</taxon>
        <taxon>Streptophyta</taxon>
        <taxon>Embryophyta</taxon>
        <taxon>Tracheophyta</taxon>
        <taxon>Spermatophyta</taxon>
        <taxon>Magnoliopsida</taxon>
        <taxon>Liliopsida</taxon>
        <taxon>Poales</taxon>
        <taxon>Poaceae</taxon>
        <taxon>PACMAD clade</taxon>
        <taxon>Panicoideae</taxon>
        <taxon>Andropogonodae</taxon>
        <taxon>Andropogoneae</taxon>
        <taxon>Sorghinae</taxon>
        <taxon>Sorghum</taxon>
    </lineage>
</organism>
<sequence>MDGWDAACRAVGVDRRKSPSVLRRASCRAAAADLTLAHATLTPAAPLRQSHPRAPSQRPSHPPALPVRPRAFLFTAEAVKHLLPLPVPTTSRSDPSSCPSHPIAPSSS</sequence>
<feature type="region of interest" description="Disordered" evidence="1">
    <location>
        <begin position="85"/>
        <end position="108"/>
    </location>
</feature>
<feature type="region of interest" description="Disordered" evidence="1">
    <location>
        <begin position="42"/>
        <end position="68"/>
    </location>
</feature>
<feature type="compositionally biased region" description="Polar residues" evidence="1">
    <location>
        <begin position="88"/>
        <end position="108"/>
    </location>
</feature>
<dbReference type="EMBL" id="CM027680">
    <property type="protein sequence ID" value="KAG0551785.1"/>
    <property type="molecule type" value="Genomic_DNA"/>
</dbReference>
<comment type="caution">
    <text evidence="2">The sequence shown here is derived from an EMBL/GenBank/DDBJ whole genome shotgun (WGS) entry which is preliminary data.</text>
</comment>
<name>A0A921V1Y6_SORBI</name>
<gene>
    <name evidence="2" type="ORF">BDA96_01G452900</name>
</gene>
<dbReference type="AlphaFoldDB" id="A0A921V1Y6"/>
<evidence type="ECO:0000313" key="3">
    <source>
        <dbReference type="Proteomes" id="UP000807115"/>
    </source>
</evidence>
<reference evidence="2" key="1">
    <citation type="journal article" date="2019" name="BMC Genomics">
        <title>A new reference genome for Sorghum bicolor reveals high levels of sequence similarity between sweet and grain genotypes: implications for the genetics of sugar metabolism.</title>
        <authorList>
            <person name="Cooper E.A."/>
            <person name="Brenton Z.W."/>
            <person name="Flinn B.S."/>
            <person name="Jenkins J."/>
            <person name="Shu S."/>
            <person name="Flowers D."/>
            <person name="Luo F."/>
            <person name="Wang Y."/>
            <person name="Xia P."/>
            <person name="Barry K."/>
            <person name="Daum C."/>
            <person name="Lipzen A."/>
            <person name="Yoshinaga Y."/>
            <person name="Schmutz J."/>
            <person name="Saski C."/>
            <person name="Vermerris W."/>
            <person name="Kresovich S."/>
        </authorList>
    </citation>
    <scope>NUCLEOTIDE SEQUENCE</scope>
</reference>
<proteinExistence type="predicted"/>
<dbReference type="Proteomes" id="UP000807115">
    <property type="component" value="Chromosome 1"/>
</dbReference>